<evidence type="ECO:0000313" key="2">
    <source>
        <dbReference type="Proteomes" id="UP001165085"/>
    </source>
</evidence>
<comment type="caution">
    <text evidence="1">The sequence shown here is derived from an EMBL/GenBank/DDBJ whole genome shotgun (WGS) entry which is preliminary data.</text>
</comment>
<proteinExistence type="predicted"/>
<dbReference type="AlphaFoldDB" id="A0A9W7BR25"/>
<gene>
    <name evidence="1" type="ORF">TrST_g1553</name>
</gene>
<dbReference type="OrthoDB" id="10443593at2759"/>
<name>A0A9W7BR25_9STRA</name>
<sequence>MEKLQRHMPKEGVSGPKRHPYHEQLIMIFTKSLALTLLLLSNHVLAHDTHLRSLAEQANDPEAINAPQQHEAHAKLVPMFGGDGGDNTLEVSKFIVNLNRLGFTDETRNNAGGQCDCCGCGPMDCSSCTDRTIAICCTGAGAV</sequence>
<accession>A0A9W7BR25</accession>
<dbReference type="Proteomes" id="UP001165085">
    <property type="component" value="Unassembled WGS sequence"/>
</dbReference>
<keyword evidence="2" id="KW-1185">Reference proteome</keyword>
<reference evidence="2" key="1">
    <citation type="journal article" date="2023" name="Commun. Biol.">
        <title>Genome analysis of Parmales, the sister group of diatoms, reveals the evolutionary specialization of diatoms from phago-mixotrophs to photoautotrophs.</title>
        <authorList>
            <person name="Ban H."/>
            <person name="Sato S."/>
            <person name="Yoshikawa S."/>
            <person name="Yamada K."/>
            <person name="Nakamura Y."/>
            <person name="Ichinomiya M."/>
            <person name="Sato N."/>
            <person name="Blanc-Mathieu R."/>
            <person name="Endo H."/>
            <person name="Kuwata A."/>
            <person name="Ogata H."/>
        </authorList>
    </citation>
    <scope>NUCLEOTIDE SEQUENCE [LARGE SCALE GENOMIC DNA]</scope>
    <source>
        <strain evidence="2">NIES 3701</strain>
    </source>
</reference>
<evidence type="ECO:0000313" key="1">
    <source>
        <dbReference type="EMBL" id="GMH95037.1"/>
    </source>
</evidence>
<organism evidence="1 2">
    <name type="scientific">Triparma strigata</name>
    <dbReference type="NCBI Taxonomy" id="1606541"/>
    <lineage>
        <taxon>Eukaryota</taxon>
        <taxon>Sar</taxon>
        <taxon>Stramenopiles</taxon>
        <taxon>Ochrophyta</taxon>
        <taxon>Bolidophyceae</taxon>
        <taxon>Parmales</taxon>
        <taxon>Triparmaceae</taxon>
        <taxon>Triparma</taxon>
    </lineage>
</organism>
<dbReference type="EMBL" id="BRXY01000437">
    <property type="protein sequence ID" value="GMH95037.1"/>
    <property type="molecule type" value="Genomic_DNA"/>
</dbReference>
<protein>
    <submittedName>
        <fullName evidence="1">Uncharacterized protein</fullName>
    </submittedName>
</protein>